<keyword evidence="5" id="KW-1185">Reference proteome</keyword>
<dbReference type="STRING" id="1806994.A0A507CAU4"/>
<sequence length="360" mass="39010">MVVAVQTSLPSLEPISIVPEKCWNVSLAFGSRAVPKLIDELNSGAGTDAEKLLTRQRALIALADLFHAPDHTSRAIQIGIVPKLLLLLPSKDITTRQKTVEIFVILAGLAVGRNVLVETEALKPISQLFNDEDLLVRHHAHTVFARATVDSQAVESILNHRLVPLIVAKIVSEKLECQVLGLQTLAQILRLGQKPRIPNHALDCDALGSLTGLLTREQIADIKIGAARCVMNLCFYSEGKALACEGRTVPALIELLGDNKSEVRAAAAGALMSITISVEAKKFVVSEGAVPILSGLLSDKSEYVLLNVIKTITNCAEDYRGRFQLASCIPTLEELRKQYADSPQISDAAKKAIQVISWRP</sequence>
<dbReference type="PANTHER" id="PTHR15599">
    <property type="entry name" value="RTDR1"/>
    <property type="match status" value="1"/>
</dbReference>
<dbReference type="InterPro" id="IPR021133">
    <property type="entry name" value="HEAT_type_2"/>
</dbReference>
<dbReference type="Proteomes" id="UP000319731">
    <property type="component" value="Unassembled WGS sequence"/>
</dbReference>
<dbReference type="SUPFAM" id="SSF48371">
    <property type="entry name" value="ARM repeat"/>
    <property type="match status" value="1"/>
</dbReference>
<organism evidence="4 5">
    <name type="scientific">Synchytrium microbalum</name>
    <dbReference type="NCBI Taxonomy" id="1806994"/>
    <lineage>
        <taxon>Eukaryota</taxon>
        <taxon>Fungi</taxon>
        <taxon>Fungi incertae sedis</taxon>
        <taxon>Chytridiomycota</taxon>
        <taxon>Chytridiomycota incertae sedis</taxon>
        <taxon>Chytridiomycetes</taxon>
        <taxon>Synchytriales</taxon>
        <taxon>Synchytriaceae</taxon>
        <taxon>Synchytrium</taxon>
    </lineage>
</organism>
<evidence type="ECO:0008006" key="6">
    <source>
        <dbReference type="Google" id="ProtNLM"/>
    </source>
</evidence>
<evidence type="ECO:0000256" key="1">
    <source>
        <dbReference type="ARBA" id="ARBA00022737"/>
    </source>
</evidence>
<evidence type="ECO:0000313" key="5">
    <source>
        <dbReference type="Proteomes" id="UP000319731"/>
    </source>
</evidence>
<dbReference type="InterPro" id="IPR016024">
    <property type="entry name" value="ARM-type_fold"/>
</dbReference>
<dbReference type="InterPro" id="IPR042856">
    <property type="entry name" value="RSP14"/>
</dbReference>
<dbReference type="InterPro" id="IPR000357">
    <property type="entry name" value="HEAT"/>
</dbReference>
<dbReference type="OrthoDB" id="409644at2759"/>
<dbReference type="SMART" id="SM00185">
    <property type="entry name" value="ARM"/>
    <property type="match status" value="3"/>
</dbReference>
<gene>
    <name evidence="4" type="ORF">SmJEL517_g01281</name>
</gene>
<dbReference type="PROSITE" id="PS50176">
    <property type="entry name" value="ARM_REPEAT"/>
    <property type="match status" value="1"/>
</dbReference>
<proteinExistence type="predicted"/>
<dbReference type="GeneID" id="42002506"/>
<accession>A0A507CAU4</accession>
<dbReference type="Gene3D" id="1.25.10.10">
    <property type="entry name" value="Leucine-rich Repeat Variant"/>
    <property type="match status" value="2"/>
</dbReference>
<evidence type="ECO:0000313" key="4">
    <source>
        <dbReference type="EMBL" id="TPX36742.1"/>
    </source>
</evidence>
<dbReference type="EMBL" id="QEAO01000004">
    <property type="protein sequence ID" value="TPX36742.1"/>
    <property type="molecule type" value="Genomic_DNA"/>
</dbReference>
<dbReference type="Pfam" id="PF00514">
    <property type="entry name" value="Arm"/>
    <property type="match status" value="1"/>
</dbReference>
<dbReference type="PROSITE" id="PS50077">
    <property type="entry name" value="HEAT_REPEAT"/>
    <property type="match status" value="1"/>
</dbReference>
<protein>
    <recommendedName>
        <fullName evidence="6">Condensin complex subunit 1 C-terminal domain-containing protein</fullName>
    </recommendedName>
</protein>
<evidence type="ECO:0000256" key="2">
    <source>
        <dbReference type="PROSITE-ProRule" id="PRU00103"/>
    </source>
</evidence>
<name>A0A507CAU4_9FUNG</name>
<reference evidence="4 5" key="1">
    <citation type="journal article" date="2019" name="Sci. Rep.">
        <title>Comparative genomics of chytrid fungi reveal insights into the obligate biotrophic and pathogenic lifestyle of Synchytrium endobioticum.</title>
        <authorList>
            <person name="van de Vossenberg B.T.L.H."/>
            <person name="Warris S."/>
            <person name="Nguyen H.D.T."/>
            <person name="van Gent-Pelzer M.P.E."/>
            <person name="Joly D.L."/>
            <person name="van de Geest H.C."/>
            <person name="Bonants P.J.M."/>
            <person name="Smith D.S."/>
            <person name="Levesque C.A."/>
            <person name="van der Lee T.A.J."/>
        </authorList>
    </citation>
    <scope>NUCLEOTIDE SEQUENCE [LARGE SCALE GENOMIC DNA]</scope>
    <source>
        <strain evidence="4 5">JEL517</strain>
    </source>
</reference>
<dbReference type="InterPro" id="IPR000225">
    <property type="entry name" value="Armadillo"/>
</dbReference>
<dbReference type="RefSeq" id="XP_031026956.1">
    <property type="nucleotide sequence ID" value="XM_031167209.1"/>
</dbReference>
<keyword evidence="1" id="KW-0677">Repeat</keyword>
<feature type="repeat" description="HEAT" evidence="2">
    <location>
        <begin position="248"/>
        <end position="283"/>
    </location>
</feature>
<dbReference type="AlphaFoldDB" id="A0A507CAU4"/>
<dbReference type="InterPro" id="IPR011989">
    <property type="entry name" value="ARM-like"/>
</dbReference>
<dbReference type="Pfam" id="PF02985">
    <property type="entry name" value="HEAT"/>
    <property type="match status" value="1"/>
</dbReference>
<evidence type="ECO:0000256" key="3">
    <source>
        <dbReference type="PROSITE-ProRule" id="PRU00259"/>
    </source>
</evidence>
<dbReference type="PANTHER" id="PTHR15599:SF1">
    <property type="entry name" value="RADIAL SPOKE HEAD 14 HOMOLOG"/>
    <property type="match status" value="1"/>
</dbReference>
<feature type="repeat" description="ARM" evidence="3">
    <location>
        <begin position="247"/>
        <end position="289"/>
    </location>
</feature>
<comment type="caution">
    <text evidence="4">The sequence shown here is derived from an EMBL/GenBank/DDBJ whole genome shotgun (WGS) entry which is preliminary data.</text>
</comment>